<dbReference type="EMBL" id="DWYA01000043">
    <property type="protein sequence ID" value="HJB39595.1"/>
    <property type="molecule type" value="Genomic_DNA"/>
</dbReference>
<feature type="domain" description="HTH cro/C1-type" evidence="1">
    <location>
        <begin position="32"/>
        <end position="74"/>
    </location>
</feature>
<dbReference type="CDD" id="cd00093">
    <property type="entry name" value="HTH_XRE"/>
    <property type="match status" value="1"/>
</dbReference>
<dbReference type="Gene3D" id="1.10.260.40">
    <property type="entry name" value="lambda repressor-like DNA-binding domains"/>
    <property type="match status" value="1"/>
</dbReference>
<accession>A0A9D2M2B5</accession>
<dbReference type="AlphaFoldDB" id="A0A9D2M2B5"/>
<gene>
    <name evidence="2" type="ORF">H9943_04280</name>
</gene>
<proteinExistence type="predicted"/>
<protein>
    <submittedName>
        <fullName evidence="2">Helix-turn-helix domain-containing protein</fullName>
    </submittedName>
</protein>
<evidence type="ECO:0000313" key="3">
    <source>
        <dbReference type="Proteomes" id="UP000824209"/>
    </source>
</evidence>
<dbReference type="InterPro" id="IPR010982">
    <property type="entry name" value="Lambda_DNA-bd_dom_sf"/>
</dbReference>
<reference evidence="2" key="2">
    <citation type="submission" date="2021-04" db="EMBL/GenBank/DDBJ databases">
        <authorList>
            <person name="Gilroy R."/>
        </authorList>
    </citation>
    <scope>NUCLEOTIDE SEQUENCE</scope>
    <source>
        <strain evidence="2">ChiBcec8-14828</strain>
    </source>
</reference>
<dbReference type="Pfam" id="PF13443">
    <property type="entry name" value="HTH_26"/>
    <property type="match status" value="1"/>
</dbReference>
<name>A0A9D2M2B5_9FIRM</name>
<dbReference type="GO" id="GO:0003677">
    <property type="term" value="F:DNA binding"/>
    <property type="evidence" value="ECO:0007669"/>
    <property type="project" value="InterPro"/>
</dbReference>
<dbReference type="Proteomes" id="UP000824209">
    <property type="component" value="Unassembled WGS sequence"/>
</dbReference>
<dbReference type="PROSITE" id="PS50943">
    <property type="entry name" value="HTH_CROC1"/>
    <property type="match status" value="1"/>
</dbReference>
<comment type="caution">
    <text evidence="2">The sequence shown here is derived from an EMBL/GenBank/DDBJ whole genome shotgun (WGS) entry which is preliminary data.</text>
</comment>
<dbReference type="SUPFAM" id="SSF47413">
    <property type="entry name" value="lambda repressor-like DNA-binding domains"/>
    <property type="match status" value="1"/>
</dbReference>
<sequence>MPRLKQTEEQKQNKYLVANIKRGMEIWSVDKEQLAQRTNISLATLYNRLNNPSDFHLSELRRIAQSLHTTVEDLMKAV</sequence>
<reference evidence="2" key="1">
    <citation type="journal article" date="2021" name="PeerJ">
        <title>Extensive microbial diversity within the chicken gut microbiome revealed by metagenomics and culture.</title>
        <authorList>
            <person name="Gilroy R."/>
            <person name="Ravi A."/>
            <person name="Getino M."/>
            <person name="Pursley I."/>
            <person name="Horton D.L."/>
            <person name="Alikhan N.F."/>
            <person name="Baker D."/>
            <person name="Gharbi K."/>
            <person name="Hall N."/>
            <person name="Watson M."/>
            <person name="Adriaenssens E.M."/>
            <person name="Foster-Nyarko E."/>
            <person name="Jarju S."/>
            <person name="Secka A."/>
            <person name="Antonio M."/>
            <person name="Oren A."/>
            <person name="Chaudhuri R.R."/>
            <person name="La Ragione R."/>
            <person name="Hildebrand F."/>
            <person name="Pallen M.J."/>
        </authorList>
    </citation>
    <scope>NUCLEOTIDE SEQUENCE</scope>
    <source>
        <strain evidence="2">ChiBcec8-14828</strain>
    </source>
</reference>
<dbReference type="InterPro" id="IPR001387">
    <property type="entry name" value="Cro/C1-type_HTH"/>
</dbReference>
<organism evidence="2 3">
    <name type="scientific">Candidatus Ruthenibacterium avium</name>
    <dbReference type="NCBI Taxonomy" id="2838751"/>
    <lineage>
        <taxon>Bacteria</taxon>
        <taxon>Bacillati</taxon>
        <taxon>Bacillota</taxon>
        <taxon>Clostridia</taxon>
        <taxon>Eubacteriales</taxon>
        <taxon>Oscillospiraceae</taxon>
        <taxon>Ruthenibacterium</taxon>
    </lineage>
</organism>
<evidence type="ECO:0000259" key="1">
    <source>
        <dbReference type="PROSITE" id="PS50943"/>
    </source>
</evidence>
<evidence type="ECO:0000313" key="2">
    <source>
        <dbReference type="EMBL" id="HJB39595.1"/>
    </source>
</evidence>